<keyword evidence="2" id="KW-1185">Reference proteome</keyword>
<dbReference type="Proteomes" id="UP001565368">
    <property type="component" value="Unassembled WGS sequence"/>
</dbReference>
<dbReference type="EMBL" id="JBBXJM010000006">
    <property type="protein sequence ID" value="KAL1406508.1"/>
    <property type="molecule type" value="Genomic_DNA"/>
</dbReference>
<sequence>MGKHTCPHSPACRDVAGTKMTAPEVVGALNTRRCRQDAVYARAVVCSYVEHKLGKKKSTSGVVFKLESLERCLPQYAETFLAVRAAYALPASRVLKGMGVRRRRLEPTVAVVRVAPAHDPELPAYTSADPDPGATDRLRAELAFWAEVESWGAVPPVVEESWGPPPAWGAQQLTNKLNVLEPRTSPAHKAAFAAVRRELSLPAYTPVSAARRPQMVSPEAEVAFVSYVGGAVERREARGEWVEIPYDSSDEEEEK</sequence>
<evidence type="ECO:0000313" key="2">
    <source>
        <dbReference type="Proteomes" id="UP001565368"/>
    </source>
</evidence>
<evidence type="ECO:0000313" key="1">
    <source>
        <dbReference type="EMBL" id="KAL1406508.1"/>
    </source>
</evidence>
<proteinExistence type="predicted"/>
<dbReference type="RefSeq" id="XP_069206452.1">
    <property type="nucleotide sequence ID" value="XM_069356611.1"/>
</dbReference>
<name>A0ABR3PVM5_9TREE</name>
<gene>
    <name evidence="1" type="ORF">Q8F55_008212</name>
</gene>
<organism evidence="1 2">
    <name type="scientific">Vanrija albida</name>
    <dbReference type="NCBI Taxonomy" id="181172"/>
    <lineage>
        <taxon>Eukaryota</taxon>
        <taxon>Fungi</taxon>
        <taxon>Dikarya</taxon>
        <taxon>Basidiomycota</taxon>
        <taxon>Agaricomycotina</taxon>
        <taxon>Tremellomycetes</taxon>
        <taxon>Trichosporonales</taxon>
        <taxon>Trichosporonaceae</taxon>
        <taxon>Vanrija</taxon>
    </lineage>
</organism>
<reference evidence="1 2" key="1">
    <citation type="submission" date="2023-08" db="EMBL/GenBank/DDBJ databases">
        <title>Annotated Genome Sequence of Vanrija albida AlHP1.</title>
        <authorList>
            <person name="Herzog R."/>
        </authorList>
    </citation>
    <scope>NUCLEOTIDE SEQUENCE [LARGE SCALE GENOMIC DNA]</scope>
    <source>
        <strain evidence="1 2">AlHP1</strain>
    </source>
</reference>
<dbReference type="GeneID" id="95989255"/>
<comment type="caution">
    <text evidence="1">The sequence shown here is derived from an EMBL/GenBank/DDBJ whole genome shotgun (WGS) entry which is preliminary data.</text>
</comment>
<accession>A0ABR3PVM5</accession>
<protein>
    <submittedName>
        <fullName evidence="1">Uncharacterized protein</fullName>
    </submittedName>
</protein>